<dbReference type="Gene3D" id="3.40.1280.10">
    <property type="match status" value="1"/>
</dbReference>
<dbReference type="InterPro" id="IPR029028">
    <property type="entry name" value="Alpha/beta_knot_MTases"/>
</dbReference>
<name>A0ABW4KSB8_9BURK</name>
<keyword evidence="2 6" id="KW-0489">Methyltransferase</keyword>
<dbReference type="InterPro" id="IPR004384">
    <property type="entry name" value="RNA_MeTrfase_TrmJ/LasT"/>
</dbReference>
<dbReference type="PANTHER" id="PTHR42786:SF2">
    <property type="entry name" value="TRNA (CYTIDINE_URIDINE-2'-O-)-METHYLTRANSFERASE TRMJ"/>
    <property type="match status" value="1"/>
</dbReference>
<dbReference type="Pfam" id="PF00588">
    <property type="entry name" value="SpoU_methylase"/>
    <property type="match status" value="1"/>
</dbReference>
<dbReference type="CDD" id="cd18093">
    <property type="entry name" value="SpoU-like_TrmJ"/>
    <property type="match status" value="1"/>
</dbReference>
<keyword evidence="7" id="KW-1185">Reference proteome</keyword>
<gene>
    <name evidence="6" type="ORF">ACFSF0_08590</name>
</gene>
<evidence type="ECO:0000256" key="2">
    <source>
        <dbReference type="ARBA" id="ARBA00022603"/>
    </source>
</evidence>
<feature type="domain" description="tRNA/rRNA methyltransferase SpoU type" evidence="5">
    <location>
        <begin position="12"/>
        <end position="185"/>
    </location>
</feature>
<dbReference type="GO" id="GO:0008168">
    <property type="term" value="F:methyltransferase activity"/>
    <property type="evidence" value="ECO:0007669"/>
    <property type="project" value="UniProtKB-KW"/>
</dbReference>
<evidence type="ECO:0000313" key="6">
    <source>
        <dbReference type="EMBL" id="MFD1710659.1"/>
    </source>
</evidence>
<dbReference type="EMBL" id="JBHUEJ010000018">
    <property type="protein sequence ID" value="MFD1710659.1"/>
    <property type="molecule type" value="Genomic_DNA"/>
</dbReference>
<evidence type="ECO:0000256" key="3">
    <source>
        <dbReference type="ARBA" id="ARBA00022679"/>
    </source>
</evidence>
<comment type="similarity">
    <text evidence="1">Belongs to the class IV-like SAM-binding methyltransferase superfamily. RNA methyltransferase TrmH family.</text>
</comment>
<dbReference type="RefSeq" id="WP_147914603.1">
    <property type="nucleotide sequence ID" value="NZ_JBHUEJ010000018.1"/>
</dbReference>
<organism evidence="6 7">
    <name type="scientific">Ottowia flava</name>
    <dbReference type="NCBI Taxonomy" id="2675430"/>
    <lineage>
        <taxon>Bacteria</taxon>
        <taxon>Pseudomonadati</taxon>
        <taxon>Pseudomonadota</taxon>
        <taxon>Betaproteobacteria</taxon>
        <taxon>Burkholderiales</taxon>
        <taxon>Comamonadaceae</taxon>
        <taxon>Ottowia</taxon>
    </lineage>
</organism>
<reference evidence="7" key="1">
    <citation type="journal article" date="2019" name="Int. J. Syst. Evol. Microbiol.">
        <title>The Global Catalogue of Microorganisms (GCM) 10K type strain sequencing project: providing services to taxonomists for standard genome sequencing and annotation.</title>
        <authorList>
            <consortium name="The Broad Institute Genomics Platform"/>
            <consortium name="The Broad Institute Genome Sequencing Center for Infectious Disease"/>
            <person name="Wu L."/>
            <person name="Ma J."/>
        </authorList>
    </citation>
    <scope>NUCLEOTIDE SEQUENCE [LARGE SCALE GENOMIC DNA]</scope>
    <source>
        <strain evidence="7">LMG 29247</strain>
    </source>
</reference>
<comment type="caution">
    <text evidence="6">The sequence shown here is derived from an EMBL/GenBank/DDBJ whole genome shotgun (WGS) entry which is preliminary data.</text>
</comment>
<dbReference type="Gene3D" id="1.10.8.590">
    <property type="match status" value="1"/>
</dbReference>
<dbReference type="GO" id="GO:0032259">
    <property type="term" value="P:methylation"/>
    <property type="evidence" value="ECO:0007669"/>
    <property type="project" value="UniProtKB-KW"/>
</dbReference>
<dbReference type="InterPro" id="IPR029026">
    <property type="entry name" value="tRNA_m1G_MTases_N"/>
</dbReference>
<dbReference type="InterPro" id="IPR001537">
    <property type="entry name" value="SpoU_MeTrfase"/>
</dbReference>
<proteinExistence type="inferred from homology"/>
<keyword evidence="4" id="KW-0949">S-adenosyl-L-methionine</keyword>
<keyword evidence="3" id="KW-0808">Transferase</keyword>
<dbReference type="Proteomes" id="UP001597304">
    <property type="component" value="Unassembled WGS sequence"/>
</dbReference>
<evidence type="ECO:0000313" key="7">
    <source>
        <dbReference type="Proteomes" id="UP001597304"/>
    </source>
</evidence>
<dbReference type="PANTHER" id="PTHR42786">
    <property type="entry name" value="TRNA/RRNA METHYLTRANSFERASE"/>
    <property type="match status" value="1"/>
</dbReference>
<evidence type="ECO:0000256" key="4">
    <source>
        <dbReference type="ARBA" id="ARBA00022691"/>
    </source>
</evidence>
<accession>A0ABW4KSB8</accession>
<evidence type="ECO:0000256" key="1">
    <source>
        <dbReference type="ARBA" id="ARBA00007228"/>
    </source>
</evidence>
<protein>
    <submittedName>
        <fullName evidence="6">RNA methyltransferase</fullName>
    </submittedName>
</protein>
<dbReference type="SUPFAM" id="SSF75217">
    <property type="entry name" value="alpha/beta knot"/>
    <property type="match status" value="1"/>
</dbReference>
<evidence type="ECO:0000259" key="5">
    <source>
        <dbReference type="Pfam" id="PF00588"/>
    </source>
</evidence>
<dbReference type="PIRSF" id="PIRSF004808">
    <property type="entry name" value="LasT"/>
    <property type="match status" value="1"/>
</dbReference>
<sequence length="286" mass="30825">MPSAPLLQPRTRFVLIETSHAGNVGAVARAMKVMGFDDLVLVRPRWPDVLTRDEAVERASGATDILQRARSVATLDEALDGMTHLCATAMTPRDFGPPTRAPREHFGMLLKKKLSAQVAVGPEADFSHNDGLDLTQPQGVAFLFGPERYGMANDDVYRCHVALSIPTDPAYGSLNLAAAVQLIAYDWRQALGARGWGFGVQPAASPPALADAAQQAGMLAHWQQALVDIGFLDPAAPKKLMPRLTQLFNRAQPTVEEIHILRGIAKAMQQAAATEAEAPARGQVPR</sequence>